<sequence length="163" mass="18636">MYKGSYLTKEIKVFFNRMGEYDEPFFMLLKYECDSAIIKKIIDNSFEDHAPQWSVFDLDSNLVFLAAECSATNIHLTASTIGSFLASEPEPPIVHTAIVKHNCLTEPVNTFKCCFELLSELSENYENESVFDVKEVSEFTLNEPRVSGGILTRCKSVLHSWFR</sequence>
<gene>
    <name evidence="1" type="ORF">SG34_013690</name>
</gene>
<dbReference type="KEGG" id="tvd:SG34_013690"/>
<organism evidence="1 2">
    <name type="scientific">Thalassomonas viridans</name>
    <dbReference type="NCBI Taxonomy" id="137584"/>
    <lineage>
        <taxon>Bacteria</taxon>
        <taxon>Pseudomonadati</taxon>
        <taxon>Pseudomonadota</taxon>
        <taxon>Gammaproteobacteria</taxon>
        <taxon>Alteromonadales</taxon>
        <taxon>Colwelliaceae</taxon>
        <taxon>Thalassomonas</taxon>
    </lineage>
</organism>
<proteinExistence type="predicted"/>
<dbReference type="AlphaFoldDB" id="A0AAE9Z860"/>
<name>A0AAE9Z860_9GAMM</name>
<evidence type="ECO:0000313" key="2">
    <source>
        <dbReference type="Proteomes" id="UP000032352"/>
    </source>
</evidence>
<dbReference type="EMBL" id="CP059733">
    <property type="protein sequence ID" value="WDE07835.1"/>
    <property type="molecule type" value="Genomic_DNA"/>
</dbReference>
<keyword evidence="2" id="KW-1185">Reference proteome</keyword>
<reference evidence="1 2" key="2">
    <citation type="journal article" date="2022" name="Mar. Drugs">
        <title>Bioassay-Guided Fractionation Leads to the Detection of Cholic Acid Generated by the Rare Thalassomonas sp.</title>
        <authorList>
            <person name="Pheiffer F."/>
            <person name="Schneider Y.K."/>
            <person name="Hansen E.H."/>
            <person name="Andersen J.H."/>
            <person name="Isaksson J."/>
            <person name="Busche T."/>
            <person name="R C."/>
            <person name="Kalinowski J."/>
            <person name="Zyl L.V."/>
            <person name="Trindade M."/>
        </authorList>
    </citation>
    <scope>NUCLEOTIDE SEQUENCE [LARGE SCALE GENOMIC DNA]</scope>
    <source>
        <strain evidence="1 2">XOM25</strain>
    </source>
</reference>
<protein>
    <submittedName>
        <fullName evidence="1">Uncharacterized protein</fullName>
    </submittedName>
</protein>
<evidence type="ECO:0000313" key="1">
    <source>
        <dbReference type="EMBL" id="WDE07835.1"/>
    </source>
</evidence>
<reference evidence="1 2" key="1">
    <citation type="journal article" date="2015" name="Genome Announc.">
        <title>Draft Genome Sequences of Marine Isolates of Thalassomonas viridans and Thalassomonas actiniarum.</title>
        <authorList>
            <person name="Olonade I."/>
            <person name="van Zyl L.J."/>
            <person name="Trindade M."/>
        </authorList>
    </citation>
    <scope>NUCLEOTIDE SEQUENCE [LARGE SCALE GENOMIC DNA]</scope>
    <source>
        <strain evidence="1 2">XOM25</strain>
    </source>
</reference>
<dbReference type="RefSeq" id="WP_044842275.1">
    <property type="nucleotide sequence ID" value="NZ_CP059733.1"/>
</dbReference>
<dbReference type="Proteomes" id="UP000032352">
    <property type="component" value="Chromosome"/>
</dbReference>
<accession>A0AAE9Z860</accession>